<sequence>MSTTGRHIHIATFANISFATNHECFYVRRDHRNFPGILDGTIIEFPGACSDRFTGEFGLFGDASESYIIIFPRFFGVSTCSSIEIYLWMTTNRTR</sequence>
<keyword evidence="2" id="KW-1185">Reference proteome</keyword>
<dbReference type="Proteomes" id="UP000202419">
    <property type="component" value="Segment"/>
</dbReference>
<organism evidence="1 2">
    <name type="scientific">Paramecium bursaria Chlorella virus NY2A</name>
    <name type="common">PBCV-NY2A</name>
    <dbReference type="NCBI Taxonomy" id="46021"/>
    <lineage>
        <taxon>Viruses</taxon>
        <taxon>Varidnaviria</taxon>
        <taxon>Bamfordvirae</taxon>
        <taxon>Nucleocytoviricota</taxon>
        <taxon>Megaviricetes</taxon>
        <taxon>Algavirales</taxon>
        <taxon>Phycodnaviridae</taxon>
        <taxon>Chlorovirus</taxon>
        <taxon>Chlorovirus americanus</taxon>
    </lineage>
</organism>
<evidence type="ECO:0000313" key="2">
    <source>
        <dbReference type="Proteomes" id="UP000202419"/>
    </source>
</evidence>
<evidence type="ECO:0000313" key="1">
    <source>
        <dbReference type="EMBL" id="ABT14910.1"/>
    </source>
</evidence>
<dbReference type="EMBL" id="DQ491002">
    <property type="protein sequence ID" value="ABT14910.1"/>
    <property type="molecule type" value="Genomic_DNA"/>
</dbReference>
<gene>
    <name evidence="1" type="primary">b511L</name>
    <name evidence="1" type="ORF">NY2A_b511L</name>
</gene>
<name>A7IX36_PBCVN</name>
<accession>A7IX36</accession>
<dbReference type="GeneID" id="5659385"/>
<proteinExistence type="predicted"/>
<reference evidence="1 2" key="1">
    <citation type="journal article" date="2007" name="Virology">
        <title>Sequence and annotation of the 369-kb NY-2A and the 345-kb AR158 viruses that infect Chlorella NC64A.</title>
        <authorList>
            <person name="Fitzgerald L.A."/>
            <person name="Graves M.V."/>
            <person name="Li X."/>
            <person name="Feldblyum T."/>
            <person name="Nierman W.C."/>
            <person name="Van Etten J.L."/>
        </authorList>
    </citation>
    <scope>NUCLEOTIDE SEQUENCE [LARGE SCALE GENOMIC DNA]</scope>
    <source>
        <strain evidence="1 2">NY-2A</strain>
    </source>
</reference>
<dbReference type="RefSeq" id="YP_001497707.1">
    <property type="nucleotide sequence ID" value="NC_009898.1"/>
</dbReference>
<dbReference type="KEGG" id="vg:5659385"/>
<organismHost>
    <name type="scientific">Chlorella</name>
    <dbReference type="NCBI Taxonomy" id="3071"/>
</organismHost>
<protein>
    <submittedName>
        <fullName evidence="1">Uncharacterized protein b511L</fullName>
    </submittedName>
</protein>